<evidence type="ECO:0000256" key="4">
    <source>
        <dbReference type="ARBA" id="ARBA00023136"/>
    </source>
</evidence>
<dbReference type="AlphaFoldDB" id="A0AAQ3L7B6"/>
<dbReference type="GO" id="GO:0046873">
    <property type="term" value="F:metal ion transmembrane transporter activity"/>
    <property type="evidence" value="ECO:0007669"/>
    <property type="project" value="InterPro"/>
</dbReference>
<dbReference type="GO" id="GO:0016020">
    <property type="term" value="C:membrane"/>
    <property type="evidence" value="ECO:0007669"/>
    <property type="project" value="UniProtKB-SubCell"/>
</dbReference>
<feature type="transmembrane region" description="Helical" evidence="5">
    <location>
        <begin position="456"/>
        <end position="481"/>
    </location>
</feature>
<keyword evidence="4 5" id="KW-0472">Membrane</keyword>
<evidence type="ECO:0000256" key="5">
    <source>
        <dbReference type="SAM" id="Phobius"/>
    </source>
</evidence>
<sequence>MSDYTPSVDVSPKESEKLQQIHSKGFVGKLSSYARLTGPGWLQAAVTLGGGSLASALYLGVISGYSLMWLQPLAMLCGVIMLMALAHVTLGNKKYPFTSVKETISPVLAWSWLGATVVADVVFCAAQASLGVAAVQQNLGININAYIITIILSAIGLASAALYALGSNAVKQLEFILKILVGIVIVCFAAAAVTLLFSGKVNLGAIFAGLIPNPMALFKPATSLDAMIAATGPSADYWNNYVTDLQRSRIIAAFGTAVGINMTFLLPYTLVKRGWGKVHRELSRFDLVIALFLPFSLATGLLVICAASSFHGQTTDVLDSNGRPVPSLEAGYYKILNQRLVAEGDLPVDPAATREMANQLPLAERELAAALTNRDAKQLSNTLAPIMGQGMADLVFGVGILAMALSTMMVHMLMNGFAISQSVGKPGKFKPFVIGASMPALLAIFAPFVWSGDAKAALQIPAAVIATTLLPIAYLAILLLMNSRKTLQDGERASPIVNILMVISAGIATFASFWLLSHKGTAGMIGIAGLILLALTGVFGFWRHKRKA</sequence>
<evidence type="ECO:0000256" key="3">
    <source>
        <dbReference type="ARBA" id="ARBA00022989"/>
    </source>
</evidence>
<keyword evidence="3 5" id="KW-1133">Transmembrane helix</keyword>
<proteinExistence type="predicted"/>
<feature type="transmembrane region" description="Helical" evidence="5">
    <location>
        <begin position="73"/>
        <end position="90"/>
    </location>
</feature>
<name>A0AAQ3L7B6_9BACT</name>
<feature type="transmembrane region" description="Helical" evidence="5">
    <location>
        <begin position="175"/>
        <end position="197"/>
    </location>
</feature>
<reference evidence="6 7" key="1">
    <citation type="submission" date="2023-10" db="EMBL/GenBank/DDBJ databases">
        <title>Rubellicoccus peritrichatus gen. nov., sp. nov., isolated from an algae of coral reef tank.</title>
        <authorList>
            <person name="Luo J."/>
        </authorList>
    </citation>
    <scope>NUCLEOTIDE SEQUENCE [LARGE SCALE GENOMIC DNA]</scope>
    <source>
        <strain evidence="6 7">CR14</strain>
    </source>
</reference>
<organism evidence="6 7">
    <name type="scientific">Rubellicoccus peritrichatus</name>
    <dbReference type="NCBI Taxonomy" id="3080537"/>
    <lineage>
        <taxon>Bacteria</taxon>
        <taxon>Pseudomonadati</taxon>
        <taxon>Verrucomicrobiota</taxon>
        <taxon>Opitutia</taxon>
        <taxon>Puniceicoccales</taxon>
        <taxon>Cerasicoccaceae</taxon>
        <taxon>Rubellicoccus</taxon>
    </lineage>
</organism>
<accession>A0AAQ3L7B6</accession>
<feature type="transmembrane region" description="Helical" evidence="5">
    <location>
        <begin position="287"/>
        <end position="310"/>
    </location>
</feature>
<feature type="transmembrane region" description="Helical" evidence="5">
    <location>
        <begin position="493"/>
        <end position="516"/>
    </location>
</feature>
<dbReference type="InterPro" id="IPR001046">
    <property type="entry name" value="NRAMP_fam"/>
</dbReference>
<feature type="transmembrane region" description="Helical" evidence="5">
    <location>
        <begin position="394"/>
        <end position="419"/>
    </location>
</feature>
<feature type="transmembrane region" description="Helical" evidence="5">
    <location>
        <begin position="40"/>
        <end position="61"/>
    </location>
</feature>
<feature type="transmembrane region" description="Helical" evidence="5">
    <location>
        <begin position="145"/>
        <end position="163"/>
    </location>
</feature>
<feature type="transmembrane region" description="Helical" evidence="5">
    <location>
        <begin position="250"/>
        <end position="271"/>
    </location>
</feature>
<dbReference type="Pfam" id="PF01566">
    <property type="entry name" value="Nramp"/>
    <property type="match status" value="1"/>
</dbReference>
<protein>
    <submittedName>
        <fullName evidence="6">Divalent metal cation transporter</fullName>
    </submittedName>
</protein>
<dbReference type="RefSeq" id="WP_317832041.1">
    <property type="nucleotide sequence ID" value="NZ_CP136920.1"/>
</dbReference>
<feature type="transmembrane region" description="Helical" evidence="5">
    <location>
        <begin position="431"/>
        <end position="450"/>
    </location>
</feature>
<dbReference type="Proteomes" id="UP001304300">
    <property type="component" value="Chromosome"/>
</dbReference>
<keyword evidence="2 5" id="KW-0812">Transmembrane</keyword>
<feature type="transmembrane region" description="Helical" evidence="5">
    <location>
        <begin position="110"/>
        <end position="133"/>
    </location>
</feature>
<dbReference type="EMBL" id="CP136920">
    <property type="protein sequence ID" value="WOO39972.1"/>
    <property type="molecule type" value="Genomic_DNA"/>
</dbReference>
<keyword evidence="7" id="KW-1185">Reference proteome</keyword>
<feature type="transmembrane region" description="Helical" evidence="5">
    <location>
        <begin position="204"/>
        <end position="230"/>
    </location>
</feature>
<comment type="subcellular location">
    <subcellularLocation>
        <location evidence="1">Membrane</location>
        <topology evidence="1">Multi-pass membrane protein</topology>
    </subcellularLocation>
</comment>
<evidence type="ECO:0000313" key="7">
    <source>
        <dbReference type="Proteomes" id="UP001304300"/>
    </source>
</evidence>
<evidence type="ECO:0000256" key="1">
    <source>
        <dbReference type="ARBA" id="ARBA00004141"/>
    </source>
</evidence>
<evidence type="ECO:0000256" key="2">
    <source>
        <dbReference type="ARBA" id="ARBA00022692"/>
    </source>
</evidence>
<gene>
    <name evidence="6" type="ORF">RZN69_15210</name>
</gene>
<feature type="transmembrane region" description="Helical" evidence="5">
    <location>
        <begin position="522"/>
        <end position="542"/>
    </location>
</feature>
<dbReference type="KEGG" id="puo:RZN69_15210"/>
<evidence type="ECO:0000313" key="6">
    <source>
        <dbReference type="EMBL" id="WOO39972.1"/>
    </source>
</evidence>